<dbReference type="SUPFAM" id="SSF53756">
    <property type="entry name" value="UDP-Glycosyltransferase/glycogen phosphorylase"/>
    <property type="match status" value="1"/>
</dbReference>
<comment type="similarity">
    <text evidence="1">Belongs to the UDP-glycosyltransferase family.</text>
</comment>
<name>Q7XJ49_ALLCE</name>
<dbReference type="PANTHER" id="PTHR48047:SF19">
    <property type="entry name" value="GLYCOSYLTRANSFERASE"/>
    <property type="match status" value="1"/>
</dbReference>
<proteinExistence type="evidence at transcript level"/>
<dbReference type="GO" id="GO:0035251">
    <property type="term" value="F:UDP-glucosyltransferase activity"/>
    <property type="evidence" value="ECO:0007669"/>
    <property type="project" value="TreeGrafter"/>
</dbReference>
<protein>
    <submittedName>
        <fullName evidence="3">Flavonoid glucosyl-transferase</fullName>
    </submittedName>
</protein>
<evidence type="ECO:0000256" key="1">
    <source>
        <dbReference type="ARBA" id="ARBA00009995"/>
    </source>
</evidence>
<gene>
    <name evidence="3" type="primary">UGT73J1</name>
</gene>
<dbReference type="AlphaFoldDB" id="Q7XJ49"/>
<dbReference type="CAZy" id="GT1">
    <property type="family name" value="Glycosyltransferase Family 1"/>
</dbReference>
<accession>Q7XJ49</accession>
<dbReference type="Pfam" id="PF00201">
    <property type="entry name" value="UDPGT"/>
    <property type="match status" value="1"/>
</dbReference>
<dbReference type="Gene3D" id="3.40.50.2000">
    <property type="entry name" value="Glycogen Phosphorylase B"/>
    <property type="match status" value="2"/>
</dbReference>
<dbReference type="BioCyc" id="MetaCyc:MONOMER-17715"/>
<dbReference type="EMBL" id="AY262063">
    <property type="protein sequence ID" value="AAP88407.1"/>
    <property type="molecule type" value="mRNA"/>
</dbReference>
<evidence type="ECO:0000256" key="2">
    <source>
        <dbReference type="ARBA" id="ARBA00022679"/>
    </source>
</evidence>
<dbReference type="CDD" id="cd03784">
    <property type="entry name" value="GT1_Gtf-like"/>
    <property type="match status" value="1"/>
</dbReference>
<keyword evidence="2 3" id="KW-0808">Transferase</keyword>
<evidence type="ECO:0000313" key="3">
    <source>
        <dbReference type="EMBL" id="AAP88407.1"/>
    </source>
</evidence>
<reference evidence="3" key="1">
    <citation type="submission" date="2003-03" db="EMBL/GenBank/DDBJ databases">
        <title>Cloning and characterization of two flavonoid glucosyl-transferases from Allium cepa.</title>
        <authorList>
            <person name="Kramer C.M."/>
            <person name="Prata R.T."/>
            <person name="Willits M.G."/>
            <person name="Graser G."/>
        </authorList>
    </citation>
    <scope>NUCLEOTIDE SEQUENCE</scope>
    <source>
        <tissue evidence="3">Epidermis</tissue>
    </source>
</reference>
<sequence>MAFDKKQLHILFFPLMSPGHFIPMIDMACIFASHNVRSTVVATPSDASKIPLSKSKYISVVTIPFPSPSLTNLPPDHENLATIRSSMFDLFVSALSLFQPPLQNLIHDLKPDCLISDSLFPWTADLALQFKIPRIIFHGAGVFPMYVSANIFSHFPLDESKEEFFMDGLAEKIKLYRKGLPDMFSNIPFLITMGEAEAKSYGVVVNTFREMEPTYVDFYKGTKKAWCIGPLSLANKLDEEKTAGWIAEKEEVKEKIVKWLDGKEEGSVLYVCFGSLCHFSGGQLRELALGLEKCNKNFLWVVRKEAEGDDVSEKEWMPENYKERVGERGLVVKGWVPQTTVLDHKSVGWFVTHCGWNSLQESTCAGVPMITWPLFHEQFINAEFLVETMGIGERMWEGFRKSEYRKFDDVIVTADEIAGVVGRVMGGGEKYEEMKRKAKDYGEKAKKAVDEGGSSYNDVVALIEELKTL</sequence>
<dbReference type="PANTHER" id="PTHR48047">
    <property type="entry name" value="GLYCOSYLTRANSFERASE"/>
    <property type="match status" value="1"/>
</dbReference>
<dbReference type="FunFam" id="3.40.50.2000:FF:000063">
    <property type="entry name" value="Glycosyltransferase"/>
    <property type="match status" value="1"/>
</dbReference>
<organism evidence="3">
    <name type="scientific">Allium cepa</name>
    <name type="common">Onion</name>
    <dbReference type="NCBI Taxonomy" id="4679"/>
    <lineage>
        <taxon>Eukaryota</taxon>
        <taxon>Viridiplantae</taxon>
        <taxon>Streptophyta</taxon>
        <taxon>Embryophyta</taxon>
        <taxon>Tracheophyta</taxon>
        <taxon>Spermatophyta</taxon>
        <taxon>Magnoliopsida</taxon>
        <taxon>Liliopsida</taxon>
        <taxon>Asparagales</taxon>
        <taxon>Amaryllidaceae</taxon>
        <taxon>Allioideae</taxon>
        <taxon>Allieae</taxon>
        <taxon>Allium</taxon>
    </lineage>
</organism>
<dbReference type="InterPro" id="IPR002213">
    <property type="entry name" value="UDP_glucos_trans"/>
</dbReference>